<proteinExistence type="predicted"/>
<organism evidence="1 2">
    <name type="scientific">Pararhodobacter zhoushanensis</name>
    <dbReference type="NCBI Taxonomy" id="2479545"/>
    <lineage>
        <taxon>Bacteria</taxon>
        <taxon>Pseudomonadati</taxon>
        <taxon>Pseudomonadota</taxon>
        <taxon>Alphaproteobacteria</taxon>
        <taxon>Rhodobacterales</taxon>
        <taxon>Paracoccaceae</taxon>
        <taxon>Pararhodobacter</taxon>
    </lineage>
</organism>
<dbReference type="Proteomes" id="UP001208938">
    <property type="component" value="Unassembled WGS sequence"/>
</dbReference>
<dbReference type="InterPro" id="IPR044000">
    <property type="entry name" value="Phage_tube_2"/>
</dbReference>
<evidence type="ECO:0000313" key="1">
    <source>
        <dbReference type="EMBL" id="MCW1934120.1"/>
    </source>
</evidence>
<comment type="caution">
    <text evidence="1">The sequence shown here is derived from an EMBL/GenBank/DDBJ whole genome shotgun (WGS) entry which is preliminary data.</text>
</comment>
<gene>
    <name evidence="1" type="ORF">OKW52_18125</name>
</gene>
<name>A0ABT3H2Z4_9RHOB</name>
<dbReference type="Pfam" id="PF18906">
    <property type="entry name" value="Phage_tube_2"/>
    <property type="match status" value="1"/>
</dbReference>
<sequence length="310" mass="33178">MIYFNEKIFLLALESTYGTAPALAASDAILATEIRIMPMEGQDLSRNLERPHLGAQATIPVDLHAKMSFKVELVGSGTAGTPPVVGKLLRALGCAQTIVVDTSVTYNPVSRSHESVAAHLWIGDTRFALIGARGTGTIRVNASGIPVLEVELTGLWTAPSEAVRVEPDLDDQLEADVMAATTANTPVFTVNAVSLVMRSFALTLGNQVEPRFLIGAERVLITGRQETLETTVEALPLTTLNPFALAKARTQVPVALTHGTVAGNIVSLAVPRAQMQRLQGIDEQQGIAEWPLRLVPQPDAGNDQWTLSFT</sequence>
<dbReference type="EMBL" id="JAPDFL010000001">
    <property type="protein sequence ID" value="MCW1934120.1"/>
    <property type="molecule type" value="Genomic_DNA"/>
</dbReference>
<evidence type="ECO:0000313" key="2">
    <source>
        <dbReference type="Proteomes" id="UP001208938"/>
    </source>
</evidence>
<accession>A0ABT3H2Z4</accession>
<protein>
    <submittedName>
        <fullName evidence="1">Phage tail tube protein</fullName>
    </submittedName>
</protein>
<dbReference type="RefSeq" id="WP_264506945.1">
    <property type="nucleotide sequence ID" value="NZ_JAPDFL010000001.1"/>
</dbReference>
<reference evidence="1 2" key="1">
    <citation type="submission" date="2022-10" db="EMBL/GenBank/DDBJ databases">
        <title>Pararhodobacter sp. nov., isolated from marine algae.</title>
        <authorList>
            <person name="Choi B.J."/>
            <person name="Kim J.M."/>
            <person name="Lee J.K."/>
            <person name="Choi D.G."/>
            <person name="Jeon C.O."/>
        </authorList>
    </citation>
    <scope>NUCLEOTIDE SEQUENCE [LARGE SCALE GENOMIC DNA]</scope>
    <source>
        <strain evidence="1 2">ZQ420</strain>
    </source>
</reference>
<keyword evidence="2" id="KW-1185">Reference proteome</keyword>